<evidence type="ECO:0000256" key="3">
    <source>
        <dbReference type="ARBA" id="ARBA00022723"/>
    </source>
</evidence>
<dbReference type="InterPro" id="IPR050231">
    <property type="entry name" value="Iron_ascorbate_oxido_reductase"/>
</dbReference>
<dbReference type="InterPro" id="IPR005123">
    <property type="entry name" value="Oxoglu/Fe-dep_dioxygenase_dom"/>
</dbReference>
<dbReference type="Pfam" id="PF14226">
    <property type="entry name" value="DIOX_N"/>
    <property type="match status" value="1"/>
</dbReference>
<comment type="pathway">
    <text evidence="6">Plant hormone biosynthesis; gibberellin biosynthesis.</text>
</comment>
<evidence type="ECO:0000256" key="6">
    <source>
        <dbReference type="ARBA" id="ARBA00037909"/>
    </source>
</evidence>
<proteinExistence type="inferred from homology"/>
<keyword evidence="4 9" id="KW-0560">Oxidoreductase</keyword>
<protein>
    <recommendedName>
        <fullName evidence="10">Fe2OG dioxygenase domain-containing protein</fullName>
    </recommendedName>
</protein>
<evidence type="ECO:0000256" key="9">
    <source>
        <dbReference type="RuleBase" id="RU003682"/>
    </source>
</evidence>
<organism evidence="11 12">
    <name type="scientific">Clitoria ternatea</name>
    <name type="common">Butterfly pea</name>
    <dbReference type="NCBI Taxonomy" id="43366"/>
    <lineage>
        <taxon>Eukaryota</taxon>
        <taxon>Viridiplantae</taxon>
        <taxon>Streptophyta</taxon>
        <taxon>Embryophyta</taxon>
        <taxon>Tracheophyta</taxon>
        <taxon>Spermatophyta</taxon>
        <taxon>Magnoliopsida</taxon>
        <taxon>eudicotyledons</taxon>
        <taxon>Gunneridae</taxon>
        <taxon>Pentapetalae</taxon>
        <taxon>rosids</taxon>
        <taxon>fabids</taxon>
        <taxon>Fabales</taxon>
        <taxon>Fabaceae</taxon>
        <taxon>Papilionoideae</taxon>
        <taxon>50 kb inversion clade</taxon>
        <taxon>NPAAA clade</taxon>
        <taxon>indigoferoid/millettioid clade</taxon>
        <taxon>Phaseoleae</taxon>
        <taxon>Clitoria</taxon>
    </lineage>
</organism>
<dbReference type="InterPro" id="IPR026992">
    <property type="entry name" value="DIOX_N"/>
</dbReference>
<evidence type="ECO:0000259" key="10">
    <source>
        <dbReference type="PROSITE" id="PS51471"/>
    </source>
</evidence>
<dbReference type="PANTHER" id="PTHR47990">
    <property type="entry name" value="2-OXOGLUTARATE (2OG) AND FE(II)-DEPENDENT OXYGENASE SUPERFAMILY PROTEIN-RELATED"/>
    <property type="match status" value="1"/>
</dbReference>
<comment type="cofactor">
    <cofactor evidence="1">
        <name>L-ascorbate</name>
        <dbReference type="ChEBI" id="CHEBI:38290"/>
    </cofactor>
</comment>
<dbReference type="InterPro" id="IPR044861">
    <property type="entry name" value="IPNS-like_FE2OG_OXY"/>
</dbReference>
<dbReference type="Pfam" id="PF03171">
    <property type="entry name" value="2OG-FeII_Oxy"/>
    <property type="match status" value="1"/>
</dbReference>
<evidence type="ECO:0000256" key="7">
    <source>
        <dbReference type="ARBA" id="ARBA00043997"/>
    </source>
</evidence>
<dbReference type="GO" id="GO:0045544">
    <property type="term" value="F:gibberellin 20-oxidase activity"/>
    <property type="evidence" value="ECO:0007669"/>
    <property type="project" value="UniProtKB-ARBA"/>
</dbReference>
<dbReference type="AlphaFoldDB" id="A0AAN9Q0Y7"/>
<comment type="pathway">
    <text evidence="2">Hormone biosynthesis.</text>
</comment>
<comment type="caution">
    <text evidence="11">The sequence shown here is derived from an EMBL/GenBank/DDBJ whole genome shotgun (WGS) entry which is preliminary data.</text>
</comment>
<dbReference type="InterPro" id="IPR027443">
    <property type="entry name" value="IPNS-like_sf"/>
</dbReference>
<evidence type="ECO:0000256" key="2">
    <source>
        <dbReference type="ARBA" id="ARBA00004972"/>
    </source>
</evidence>
<dbReference type="GO" id="GO:0009686">
    <property type="term" value="P:gibberellin biosynthetic process"/>
    <property type="evidence" value="ECO:0007669"/>
    <property type="project" value="UniProtKB-ARBA"/>
</dbReference>
<evidence type="ECO:0000313" key="11">
    <source>
        <dbReference type="EMBL" id="KAK7318426.1"/>
    </source>
</evidence>
<keyword evidence="5 9" id="KW-0408">Iron</keyword>
<accession>A0AAN9Q0Y7</accession>
<dbReference type="SUPFAM" id="SSF51197">
    <property type="entry name" value="Clavaminate synthase-like"/>
    <property type="match status" value="1"/>
</dbReference>
<evidence type="ECO:0000256" key="5">
    <source>
        <dbReference type="ARBA" id="ARBA00023004"/>
    </source>
</evidence>
<gene>
    <name evidence="11" type="ORF">RJT34_03127</name>
</gene>
<dbReference type="FunFam" id="2.60.120.330:FF:000003">
    <property type="entry name" value="Gibberellin 20 oxidase 2"/>
    <property type="match status" value="1"/>
</dbReference>
<dbReference type="EMBL" id="JAYKXN010000001">
    <property type="protein sequence ID" value="KAK7318426.1"/>
    <property type="molecule type" value="Genomic_DNA"/>
</dbReference>
<evidence type="ECO:0000256" key="4">
    <source>
        <dbReference type="ARBA" id="ARBA00023002"/>
    </source>
</evidence>
<dbReference type="Proteomes" id="UP001359559">
    <property type="component" value="Unassembled WGS sequence"/>
</dbReference>
<comment type="similarity">
    <text evidence="7">Belongs to the iron/ascorbate-dependent oxidoreductase family. GA20OX subfamily.</text>
</comment>
<comment type="catalytic activity">
    <reaction evidence="8">
        <text>gibberellin A12 + 2 2-oxoglutarate + 3 O2 + H(+) = gibberellin A9 + 2 succinate + 3 CO2 + 2 H2O</text>
        <dbReference type="Rhea" id="RHEA:60772"/>
        <dbReference type="ChEBI" id="CHEBI:15377"/>
        <dbReference type="ChEBI" id="CHEBI:15378"/>
        <dbReference type="ChEBI" id="CHEBI:15379"/>
        <dbReference type="ChEBI" id="CHEBI:16526"/>
        <dbReference type="ChEBI" id="CHEBI:16810"/>
        <dbReference type="ChEBI" id="CHEBI:30031"/>
        <dbReference type="ChEBI" id="CHEBI:58627"/>
        <dbReference type="ChEBI" id="CHEBI:73255"/>
    </reaction>
    <physiologicalReaction direction="left-to-right" evidence="8">
        <dbReference type="Rhea" id="RHEA:60773"/>
    </physiologicalReaction>
</comment>
<reference evidence="11 12" key="1">
    <citation type="submission" date="2024-01" db="EMBL/GenBank/DDBJ databases">
        <title>The genomes of 5 underutilized Papilionoideae crops provide insights into root nodulation and disease resistance.</title>
        <authorList>
            <person name="Yuan L."/>
        </authorList>
    </citation>
    <scope>NUCLEOTIDE SEQUENCE [LARGE SCALE GENOMIC DNA]</scope>
    <source>
        <strain evidence="11">LY-2023</strain>
        <tissue evidence="11">Leaf</tissue>
    </source>
</reference>
<dbReference type="GO" id="GO:0046872">
    <property type="term" value="F:metal ion binding"/>
    <property type="evidence" value="ECO:0007669"/>
    <property type="project" value="UniProtKB-KW"/>
</dbReference>
<dbReference type="PROSITE" id="PS51471">
    <property type="entry name" value="FE2OG_OXY"/>
    <property type="match status" value="1"/>
</dbReference>
<keyword evidence="3 9" id="KW-0479">Metal-binding</keyword>
<evidence type="ECO:0000256" key="8">
    <source>
        <dbReference type="ARBA" id="ARBA00050508"/>
    </source>
</evidence>
<name>A0AAN9Q0Y7_CLITE</name>
<keyword evidence="12" id="KW-1185">Reference proteome</keyword>
<sequence length="356" mass="40566">MESSAATLVHSLPSKGFNFQVLNKETQFPEQFVWPLKDLVKSCDQKLDTPLIDLKAIKNDDAAMAAAAELVRKACMKHGFFEVTNHGIDHDLIAATYQEFESFFNLPLAKKQSARNNVWGYSSAHADRFTSNLPWKQIFTYPYNYISQSPSQVVDFFKVVNQRYCDAMKELSMDILELLGVSLGADRSHFQKYFEDCEGIMRGNSYPACANFNLTFGVGPHCDPTSLTILHQDQIGGLEVFVDDKWLPVPPRPQTPDAFVINIGDTFSALSNGLYKSCLHRVLVNEKAERKSLTFFMNPRGDKIVKPPHNLFNNQEERKFPDFTWSQLFGFTQKRHRADADTLPNFVTWLRSSNQN</sequence>
<dbReference type="Gene3D" id="2.60.120.330">
    <property type="entry name" value="B-lactam Antibiotic, Isopenicillin N Synthase, Chain"/>
    <property type="match status" value="1"/>
</dbReference>
<feature type="domain" description="Fe2OG dioxygenase" evidence="10">
    <location>
        <begin position="193"/>
        <end position="299"/>
    </location>
</feature>
<evidence type="ECO:0000313" key="12">
    <source>
        <dbReference type="Proteomes" id="UP001359559"/>
    </source>
</evidence>
<evidence type="ECO:0000256" key="1">
    <source>
        <dbReference type="ARBA" id="ARBA00001961"/>
    </source>
</evidence>